<reference evidence="1" key="1">
    <citation type="submission" date="2014-09" db="EMBL/GenBank/DDBJ databases">
        <authorList>
            <person name="Magalhaes I.L.F."/>
            <person name="Oliveira U."/>
            <person name="Santos F.R."/>
            <person name="Vidigal T.H.D.A."/>
            <person name="Brescovit A.D."/>
            <person name="Santos A.J."/>
        </authorList>
    </citation>
    <scope>NUCLEOTIDE SEQUENCE</scope>
    <source>
        <tissue evidence="1">Shoot tissue taken approximately 20 cm above the soil surface</tissue>
    </source>
</reference>
<reference evidence="1" key="2">
    <citation type="journal article" date="2015" name="Data Brief">
        <title>Shoot transcriptome of the giant reed, Arundo donax.</title>
        <authorList>
            <person name="Barrero R.A."/>
            <person name="Guerrero F.D."/>
            <person name="Moolhuijzen P."/>
            <person name="Goolsby J.A."/>
            <person name="Tidwell J."/>
            <person name="Bellgard S.E."/>
            <person name="Bellgard M.I."/>
        </authorList>
    </citation>
    <scope>NUCLEOTIDE SEQUENCE</scope>
    <source>
        <tissue evidence="1">Shoot tissue taken approximately 20 cm above the soil surface</tissue>
    </source>
</reference>
<name>A0A0A8XNM7_ARUDO</name>
<organism evidence="1">
    <name type="scientific">Arundo donax</name>
    <name type="common">Giant reed</name>
    <name type="synonym">Donax arundinaceus</name>
    <dbReference type="NCBI Taxonomy" id="35708"/>
    <lineage>
        <taxon>Eukaryota</taxon>
        <taxon>Viridiplantae</taxon>
        <taxon>Streptophyta</taxon>
        <taxon>Embryophyta</taxon>
        <taxon>Tracheophyta</taxon>
        <taxon>Spermatophyta</taxon>
        <taxon>Magnoliopsida</taxon>
        <taxon>Liliopsida</taxon>
        <taxon>Poales</taxon>
        <taxon>Poaceae</taxon>
        <taxon>PACMAD clade</taxon>
        <taxon>Arundinoideae</taxon>
        <taxon>Arundineae</taxon>
        <taxon>Arundo</taxon>
    </lineage>
</organism>
<dbReference type="EMBL" id="GBRH01282864">
    <property type="protein sequence ID" value="JAD15031.1"/>
    <property type="molecule type" value="Transcribed_RNA"/>
</dbReference>
<protein>
    <submittedName>
        <fullName evidence="1">Uncharacterized protein</fullName>
    </submittedName>
</protein>
<evidence type="ECO:0000313" key="1">
    <source>
        <dbReference type="EMBL" id="JAD15031.1"/>
    </source>
</evidence>
<sequence>MMCPSRFGQQWYKWYGNIFRLLEHHCTKCLRCRRKRIYCPRSAGQLNKSESSLFLSPKMYKNLTTLVSRSFFCRVH</sequence>
<proteinExistence type="predicted"/>
<dbReference type="AlphaFoldDB" id="A0A0A8XNM7"/>
<accession>A0A0A8XNM7</accession>